<dbReference type="NCBIfam" id="TIGR02188">
    <property type="entry name" value="Ac_CoA_lig_AcsA"/>
    <property type="match status" value="1"/>
</dbReference>
<dbReference type="Gene3D" id="1.10.10.10">
    <property type="entry name" value="Winged helix-like DNA-binding domain superfamily/Winged helix DNA-binding domain"/>
    <property type="match status" value="1"/>
</dbReference>
<dbReference type="EMBL" id="LSRX01000056">
    <property type="protein sequence ID" value="OLQ11614.1"/>
    <property type="molecule type" value="Genomic_DNA"/>
</dbReference>
<dbReference type="InterPro" id="IPR036390">
    <property type="entry name" value="WH_DNA-bd_sf"/>
</dbReference>
<keyword evidence="3 9" id="KW-0436">Ligase</keyword>
<dbReference type="GO" id="GO:0019427">
    <property type="term" value="P:acetyl-CoA biosynthetic process from acetate"/>
    <property type="evidence" value="ECO:0007669"/>
    <property type="project" value="InterPro"/>
</dbReference>
<evidence type="ECO:0000256" key="4">
    <source>
        <dbReference type="ARBA" id="ARBA00022741"/>
    </source>
</evidence>
<organism evidence="9 10">
    <name type="scientific">Symbiodinium microadriaticum</name>
    <name type="common">Dinoflagellate</name>
    <name type="synonym">Zooxanthella microadriatica</name>
    <dbReference type="NCBI Taxonomy" id="2951"/>
    <lineage>
        <taxon>Eukaryota</taxon>
        <taxon>Sar</taxon>
        <taxon>Alveolata</taxon>
        <taxon>Dinophyceae</taxon>
        <taxon>Suessiales</taxon>
        <taxon>Symbiodiniaceae</taxon>
        <taxon>Symbiodinium</taxon>
    </lineage>
</organism>
<reference evidence="9 10" key="1">
    <citation type="submission" date="2016-02" db="EMBL/GenBank/DDBJ databases">
        <title>Genome analysis of coral dinoflagellate symbionts highlights evolutionary adaptations to a symbiotic lifestyle.</title>
        <authorList>
            <person name="Aranda M."/>
            <person name="Li Y."/>
            <person name="Liew Y.J."/>
            <person name="Baumgarten S."/>
            <person name="Simakov O."/>
            <person name="Wilson M."/>
            <person name="Piel J."/>
            <person name="Ashoor H."/>
            <person name="Bougouffa S."/>
            <person name="Bajic V.B."/>
            <person name="Ryu T."/>
            <person name="Ravasi T."/>
            <person name="Bayer T."/>
            <person name="Micklem G."/>
            <person name="Kim H."/>
            <person name="Bhak J."/>
            <person name="Lajeunesse T.C."/>
            <person name="Voolstra C.R."/>
        </authorList>
    </citation>
    <scope>NUCLEOTIDE SEQUENCE [LARGE SCALE GENOMIC DNA]</scope>
    <source>
        <strain evidence="9 10">CCMP2467</strain>
    </source>
</reference>
<dbReference type="Gene3D" id="3.40.50.12780">
    <property type="entry name" value="N-terminal domain of ligase-like"/>
    <property type="match status" value="1"/>
</dbReference>
<dbReference type="Gene3D" id="3.30.300.30">
    <property type="match status" value="1"/>
</dbReference>
<feature type="compositionally biased region" description="Polar residues" evidence="7">
    <location>
        <begin position="1160"/>
        <end position="1174"/>
    </location>
</feature>
<evidence type="ECO:0000313" key="9">
    <source>
        <dbReference type="EMBL" id="OLQ11614.1"/>
    </source>
</evidence>
<feature type="region of interest" description="Disordered" evidence="7">
    <location>
        <begin position="1159"/>
        <end position="1226"/>
    </location>
</feature>
<dbReference type="PROSITE" id="PS50139">
    <property type="entry name" value="Z_BINDING"/>
    <property type="match status" value="1"/>
</dbReference>
<comment type="caution">
    <text evidence="9">The sequence shown here is derived from an EMBL/GenBank/DDBJ whole genome shotgun (WGS) entry which is preliminary data.</text>
</comment>
<dbReference type="SUPFAM" id="SSF46785">
    <property type="entry name" value="Winged helix' DNA-binding domain"/>
    <property type="match status" value="1"/>
</dbReference>
<dbReference type="InterPro" id="IPR042371">
    <property type="entry name" value="Z_dom"/>
</dbReference>
<evidence type="ECO:0000259" key="8">
    <source>
        <dbReference type="PROSITE" id="PS50139"/>
    </source>
</evidence>
<feature type="compositionally biased region" description="Basic and acidic residues" evidence="7">
    <location>
        <begin position="1191"/>
        <end position="1208"/>
    </location>
</feature>
<dbReference type="GO" id="GO:0005524">
    <property type="term" value="F:ATP binding"/>
    <property type="evidence" value="ECO:0007669"/>
    <property type="project" value="UniProtKB-KW"/>
</dbReference>
<dbReference type="GO" id="GO:0003987">
    <property type="term" value="F:acetate-CoA ligase activity"/>
    <property type="evidence" value="ECO:0007669"/>
    <property type="project" value="UniProtKB-EC"/>
</dbReference>
<protein>
    <recommendedName>
        <fullName evidence="2">acetate--CoA ligase</fullName>
        <ecNumber evidence="2">6.2.1.1</ecNumber>
    </recommendedName>
</protein>
<accession>A0A1Q9EVY1</accession>
<dbReference type="InterPro" id="IPR000873">
    <property type="entry name" value="AMP-dep_synth/lig_dom"/>
</dbReference>
<dbReference type="Pfam" id="PF16177">
    <property type="entry name" value="ACAS_N"/>
    <property type="match status" value="1"/>
</dbReference>
<dbReference type="PANTHER" id="PTHR24095">
    <property type="entry name" value="ACETYL-COENZYME A SYNTHETASE"/>
    <property type="match status" value="1"/>
</dbReference>
<evidence type="ECO:0000256" key="7">
    <source>
        <dbReference type="SAM" id="MobiDB-lite"/>
    </source>
</evidence>
<dbReference type="CDD" id="cd05966">
    <property type="entry name" value="ACS"/>
    <property type="match status" value="1"/>
</dbReference>
<comment type="similarity">
    <text evidence="1">Belongs to the ATP-dependent AMP-binding enzyme family.</text>
</comment>
<dbReference type="Pfam" id="PF02295">
    <property type="entry name" value="z-alpha"/>
    <property type="match status" value="1"/>
</dbReference>
<dbReference type="SUPFAM" id="SSF56672">
    <property type="entry name" value="DNA/RNA polymerases"/>
    <property type="match status" value="1"/>
</dbReference>
<evidence type="ECO:0000256" key="3">
    <source>
        <dbReference type="ARBA" id="ARBA00022598"/>
    </source>
</evidence>
<evidence type="ECO:0000313" key="10">
    <source>
        <dbReference type="Proteomes" id="UP000186817"/>
    </source>
</evidence>
<proteinExistence type="inferred from homology"/>
<dbReference type="Pfam" id="PF13193">
    <property type="entry name" value="AMP-binding_C"/>
    <property type="match status" value="1"/>
</dbReference>
<keyword evidence="6" id="KW-0694">RNA-binding</keyword>
<evidence type="ECO:0000256" key="5">
    <source>
        <dbReference type="ARBA" id="ARBA00022840"/>
    </source>
</evidence>
<keyword evidence="4" id="KW-0547">Nucleotide-binding</keyword>
<dbReference type="NCBIfam" id="NF001208">
    <property type="entry name" value="PRK00174.1"/>
    <property type="match status" value="1"/>
</dbReference>
<dbReference type="SUPFAM" id="SSF56801">
    <property type="entry name" value="Acetyl-CoA synthetase-like"/>
    <property type="match status" value="1"/>
</dbReference>
<dbReference type="GO" id="GO:0003726">
    <property type="term" value="F:double-stranded RNA adenosine deaminase activity"/>
    <property type="evidence" value="ECO:0007669"/>
    <property type="project" value="InterPro"/>
</dbReference>
<keyword evidence="10" id="KW-1185">Reference proteome</keyword>
<dbReference type="InterPro" id="IPR042099">
    <property type="entry name" value="ANL_N_sf"/>
</dbReference>
<dbReference type="InterPro" id="IPR036388">
    <property type="entry name" value="WH-like_DNA-bd_sf"/>
</dbReference>
<dbReference type="Pfam" id="PF00501">
    <property type="entry name" value="AMP-binding"/>
    <property type="match status" value="1"/>
</dbReference>
<evidence type="ECO:0000256" key="6">
    <source>
        <dbReference type="ARBA" id="ARBA00022884"/>
    </source>
</evidence>
<dbReference type="PROSITE" id="PS00455">
    <property type="entry name" value="AMP_BINDING"/>
    <property type="match status" value="1"/>
</dbReference>
<dbReference type="EC" id="6.2.1.1" evidence="2"/>
<dbReference type="OrthoDB" id="1706066at2759"/>
<evidence type="ECO:0000256" key="2">
    <source>
        <dbReference type="ARBA" id="ARBA00013275"/>
    </source>
</evidence>
<dbReference type="InterPro" id="IPR032387">
    <property type="entry name" value="ACAS_N"/>
</dbReference>
<evidence type="ECO:0000256" key="1">
    <source>
        <dbReference type="ARBA" id="ARBA00006432"/>
    </source>
</evidence>
<dbReference type="InterPro" id="IPR045851">
    <property type="entry name" value="AMP-bd_C_sf"/>
</dbReference>
<dbReference type="PANTHER" id="PTHR24095:SF14">
    <property type="entry name" value="ACETYL-COENZYME A SYNTHETASE 1"/>
    <property type="match status" value="1"/>
</dbReference>
<dbReference type="FunFam" id="3.30.300.30:FF:000004">
    <property type="entry name" value="Acetyl-coenzyme A synthetase"/>
    <property type="match status" value="1"/>
</dbReference>
<gene>
    <name evidence="9" type="primary">ACS</name>
    <name evidence="9" type="ORF">AK812_SmicGene4547</name>
</gene>
<dbReference type="SMART" id="SM00550">
    <property type="entry name" value="Zalpha"/>
    <property type="match status" value="1"/>
</dbReference>
<dbReference type="InterPro" id="IPR020845">
    <property type="entry name" value="AMP-binding_CS"/>
</dbReference>
<sequence>MPVLDIVAGSISFQSIPAPDNCRTVAGLRAEIGDGLGFGGAQVQQDALAEQLEASAKRIIVLAEKDGLPLTESTPLPVAPKKVQVSSWAHVKSMEEYQAMYKEDPEKFWGDMARQFFWKKPFEKVGPVYNFDRTKGDVSIRWFEGGTTNISYNCLDRNVEQGCGSKTAIYYECNDLEDAHAAYSYSDVLKMVCKLANALKSEGVQKGDRVSVYLPMIVELPASMLACARIGAVHSVVFGGFSAESLAGRLVDAQSSVVITADGVMRGAKPVQLKAITDKACEITAKEGFNVKRVVCVARLKDTPRASQAQHGWVEGRDVWYSDFVKTQPEECECEWMDSEAPLFMLYTSGSTGKPKGVLHTTGGYMLGSFATTKYTFDYHPEDVYFCTADCGWITGHSYVTYGPMLNTATQVVFEGVPTHPEVDRFWKVCEKYKVSIFYTAPTAIRALMKSGDTPVTRNDLSSLRLLGSVGEPINPEAWRWYHRVVGGGRCAIADTYWQTETGSHLITPLVGAMTCKPGSASFPFFGVEPAILDENGKELEGECSGRLVLKRPPPSMMRTVYGDHQRFEETYFSQFNGCYFTGDGCKRDKDGFYWLTGRMDDVINVSGHRIGTAEVESALVAHSKVAEAAVVGFPHEIKGEGIWCYVTLNEGEAYEDSLKADLKKQVREVIGAFAMPDEIHWAPGLPKTRSGKIMRRVLRKLALPDYETQDLGDTSTLADPSVVDVLKSYHPRYIDGPTVAVRTVVAALRRKVGTKSLSARGPGARPPNVRTGQPRAAIRTALGSTAMGVAFSRGKKRRELQVQLRSAEASERERWLREQRLLADLDARTRCPHLLVQIRSLGLVEICGKNHGGIFERLGDWLQRTWGLVVHSTDIRPDIYVPCNPLQSPKLRLQVRPIDEWGRLCDRSFAAGPQQADGQVLGANRFLKTRGKDGESNMGKLTMALVSFMTNTCGWGLKFIDGCNLGRNGQIREMQMKFTAPHPLNLVAPHLMIDLRQAGYIEIYGPDTRGVYGFLHQWLEKNWNATVLPADFQFCDRRACVAHFASVACWKSFNPSNPLMKRMHKVLNYDIVADCGPGEDFYTYNAVNMDYETSILCYVREKLVVTTKQIADHFEVPKKAVNRILYEMEEFGAVHSIIQSPPTWVSTDESGWGKVLRSECSNTDPSESRLTNQDLDEGRIASREMNTTLEEQRKAPIELGRPEEVGRGGHRSSPENPITGFSLHPTDVTCQDHTIGDISYLSEAHKIELRGGSARLDYRDCVDENGSKEVRTAIEEEYTMNLEKSEIDGCANREARAHCASWEPVPESGNIPGVFVAKPTIGNALKAMRDRHFKIASGVGEMTRDGKKHIQRVCSMLKQVLMQECVDSGALGLAYDILSTIPTEFKSGKWTEERFYNALRTAGVDCPRELPRKAHVKPNEALSKEKPRMIITSGDEGVVRHILDAGLLEHALFNNPRFEQRSLKHAARREFGRRMGEIIRNYDFVASMDFDAFDGSCTKECRDLIENDIIVSMFMKMGSLEGSQSLLAAAIYDRIKNKCSISVKKVVKATIFDMIRESGDRGTSVLNYLTNICIFFANLSLMLERKGYSEKIVRKIVLEALKDGCDAAKLVFPSDRSATCQRVYDGADIDPAITADFFGDFCKRICKYRCRAFQKRGSEGENNMGLCAMHLVDFLSKGCHWKMIACNASNFGRLGDQREQQIVLRYDDFAHQDCDHLLVELRDVGYVEVSGIQNAPSAASAMHEFFSHQWRCSEYRNSIFEVFNAKYCDRKYRTPPNFYFRDGLRNNLGRRTLELATFMSSRGWELASCNGGSLTLPNQKKHGNGLVREHQIKFVGAKREGLSSCPLLMVEFRSVPARDVMGRASHESFIEITGANVNDVHGKLAGFVQSHMQSRLIATATPTCDLGFVCDAFQMKEAALDCKEGRFLGETNFGKYAMRLCDYMVDYLGEWDLLVCNNNCITVQLKGQTAVAREAMMVFRHRQSGRDVFLTDSQAVCLGRAPRAPPSYWSAAARSGKVPQEMVSATEEELVGGFP</sequence>
<dbReference type="FunFam" id="3.40.50.12780:FF:000001">
    <property type="entry name" value="Acetyl-coenzyme A synthetase"/>
    <property type="match status" value="1"/>
</dbReference>
<feature type="domain" description="Z-binding" evidence="8">
    <location>
        <begin position="1086"/>
        <end position="1149"/>
    </location>
</feature>
<dbReference type="Proteomes" id="UP000186817">
    <property type="component" value="Unassembled WGS sequence"/>
</dbReference>
<keyword evidence="5" id="KW-0067">ATP-binding</keyword>
<dbReference type="InterPro" id="IPR043502">
    <property type="entry name" value="DNA/RNA_pol_sf"/>
</dbReference>
<dbReference type="GO" id="GO:0003723">
    <property type="term" value="F:RNA binding"/>
    <property type="evidence" value="ECO:0007669"/>
    <property type="project" value="UniProtKB-KW"/>
</dbReference>
<dbReference type="InterPro" id="IPR025110">
    <property type="entry name" value="AMP-bd_C"/>
</dbReference>
<dbReference type="InterPro" id="IPR011904">
    <property type="entry name" value="Ac_CoA_lig"/>
</dbReference>
<name>A0A1Q9EVY1_SYMMI</name>
<dbReference type="GO" id="GO:0016208">
    <property type="term" value="F:AMP binding"/>
    <property type="evidence" value="ECO:0007669"/>
    <property type="project" value="InterPro"/>
</dbReference>